<dbReference type="PANTHER" id="PTHR42659">
    <property type="entry name" value="XANTHINE DEHYDROGENASE SUBUNIT C-RELATED"/>
    <property type="match status" value="1"/>
</dbReference>
<dbReference type="Pfam" id="PF00941">
    <property type="entry name" value="FAD_binding_5"/>
    <property type="match status" value="1"/>
</dbReference>
<proteinExistence type="predicted"/>
<dbReference type="GO" id="GO:0016491">
    <property type="term" value="F:oxidoreductase activity"/>
    <property type="evidence" value="ECO:0007669"/>
    <property type="project" value="InterPro"/>
</dbReference>
<protein>
    <submittedName>
        <fullName evidence="2">CO/xanthine dehydrogenase FAD-binding subunit</fullName>
    </submittedName>
</protein>
<dbReference type="SUPFAM" id="SSF56176">
    <property type="entry name" value="FAD-binding/transporter-associated domain-like"/>
    <property type="match status" value="1"/>
</dbReference>
<dbReference type="GO" id="GO:0071949">
    <property type="term" value="F:FAD binding"/>
    <property type="evidence" value="ECO:0007669"/>
    <property type="project" value="InterPro"/>
</dbReference>
<keyword evidence="3" id="KW-1185">Reference proteome</keyword>
<dbReference type="InterPro" id="IPR016166">
    <property type="entry name" value="FAD-bd_PCMH"/>
</dbReference>
<evidence type="ECO:0000313" key="3">
    <source>
        <dbReference type="Proteomes" id="UP000295371"/>
    </source>
</evidence>
<reference evidence="2 3" key="1">
    <citation type="submission" date="2019-03" db="EMBL/GenBank/DDBJ databases">
        <title>Genomic Encyclopedia of Archaeal and Bacterial Type Strains, Phase II (KMG-II): from individual species to whole genera.</title>
        <authorList>
            <person name="Goeker M."/>
        </authorList>
    </citation>
    <scope>NUCLEOTIDE SEQUENCE [LARGE SCALE GENOMIC DNA]</scope>
    <source>
        <strain evidence="2 3">DSM 24323</strain>
    </source>
</reference>
<dbReference type="EMBL" id="SOAW01000003">
    <property type="protein sequence ID" value="TDT29844.1"/>
    <property type="molecule type" value="Genomic_DNA"/>
</dbReference>
<sequence>MRLARDVDLIDIEHVRLPHSRDELWLEPGEAFMGGGTALYSEPRPGIRGLVDLTAMGWPPIEELPDGGIRIAATCTLEQLAEADSHPLFRPCVDALFGSWKIHRVATVGGNICLALPAGPMTSLTSGLDGTAVIWAPDGRDRRTPIIGFVRGPQEISLAPGELLRAIELPGSALRSPSAMRRTSLTPMGRSAVFVVARADPGGDFAVTITASTTCPVRLGFTGVPTAAELTKAIDGIDVWYADPHGSIDWRADLTKRFAEELRVELGEAA</sequence>
<organism evidence="2 3">
    <name type="scientific">Naumannella halotolerans</name>
    <dbReference type="NCBI Taxonomy" id="993414"/>
    <lineage>
        <taxon>Bacteria</taxon>
        <taxon>Bacillati</taxon>
        <taxon>Actinomycetota</taxon>
        <taxon>Actinomycetes</taxon>
        <taxon>Propionibacteriales</taxon>
        <taxon>Propionibacteriaceae</taxon>
        <taxon>Naumannella</taxon>
    </lineage>
</organism>
<dbReference type="InterPro" id="IPR051312">
    <property type="entry name" value="Diverse_Substr_Oxidored"/>
</dbReference>
<accession>A0A4R7IYR1</accession>
<dbReference type="Proteomes" id="UP000295371">
    <property type="component" value="Unassembled WGS sequence"/>
</dbReference>
<comment type="caution">
    <text evidence="2">The sequence shown here is derived from an EMBL/GenBank/DDBJ whole genome shotgun (WGS) entry which is preliminary data.</text>
</comment>
<evidence type="ECO:0000313" key="2">
    <source>
        <dbReference type="EMBL" id="TDT29844.1"/>
    </source>
</evidence>
<evidence type="ECO:0000259" key="1">
    <source>
        <dbReference type="PROSITE" id="PS51387"/>
    </source>
</evidence>
<dbReference type="OrthoDB" id="3574189at2"/>
<dbReference type="InterPro" id="IPR002346">
    <property type="entry name" value="Mopterin_DH_FAD-bd"/>
</dbReference>
<dbReference type="InterPro" id="IPR016169">
    <property type="entry name" value="FAD-bd_PCMH_sub2"/>
</dbReference>
<dbReference type="AlphaFoldDB" id="A0A4R7IYR1"/>
<dbReference type="PANTHER" id="PTHR42659:SF9">
    <property type="entry name" value="XANTHINE DEHYDROGENASE FAD-BINDING SUBUNIT XDHB-RELATED"/>
    <property type="match status" value="1"/>
</dbReference>
<name>A0A4R7IYR1_9ACTN</name>
<dbReference type="PROSITE" id="PS51387">
    <property type="entry name" value="FAD_PCMH"/>
    <property type="match status" value="1"/>
</dbReference>
<dbReference type="InterPro" id="IPR036318">
    <property type="entry name" value="FAD-bd_PCMH-like_sf"/>
</dbReference>
<dbReference type="Gene3D" id="3.30.465.10">
    <property type="match status" value="1"/>
</dbReference>
<feature type="domain" description="FAD-binding PCMH-type" evidence="1">
    <location>
        <begin position="1"/>
        <end position="174"/>
    </location>
</feature>
<gene>
    <name evidence="2" type="ORF">CLV29_2865</name>
</gene>